<dbReference type="RefSeq" id="WP_004812950.1">
    <property type="nucleotide sequence ID" value="NZ_ABXA01000012.1"/>
</dbReference>
<organism evidence="2 3">
    <name type="scientific">Anaerococcus hydrogenalis DSM 7454</name>
    <dbReference type="NCBI Taxonomy" id="561177"/>
    <lineage>
        <taxon>Bacteria</taxon>
        <taxon>Bacillati</taxon>
        <taxon>Bacillota</taxon>
        <taxon>Tissierellia</taxon>
        <taxon>Tissierellales</taxon>
        <taxon>Peptoniphilaceae</taxon>
        <taxon>Anaerococcus</taxon>
    </lineage>
</organism>
<protein>
    <submittedName>
        <fullName evidence="2">Uncharacterized protein</fullName>
    </submittedName>
</protein>
<dbReference type="AlphaFoldDB" id="B6W7G0"/>
<gene>
    <name evidence="2" type="ORF">ANHYDRO_00506</name>
</gene>
<feature type="transmembrane region" description="Helical" evidence="1">
    <location>
        <begin position="32"/>
        <end position="52"/>
    </location>
</feature>
<keyword evidence="1" id="KW-0472">Membrane</keyword>
<sequence length="66" mass="7390">MRFIILGLILLAIIGFTFLIFKKKNANKAVKAIFIVGLVLISICEGLFMSYANKSITTVEKINQKK</sequence>
<keyword evidence="1" id="KW-1133">Transmembrane helix</keyword>
<dbReference type="Proteomes" id="UP000005451">
    <property type="component" value="Unassembled WGS sequence"/>
</dbReference>
<dbReference type="EMBL" id="ABXA01000012">
    <property type="protein sequence ID" value="EEB36703.1"/>
    <property type="molecule type" value="Genomic_DNA"/>
</dbReference>
<evidence type="ECO:0000313" key="3">
    <source>
        <dbReference type="Proteomes" id="UP000005451"/>
    </source>
</evidence>
<reference evidence="2 3" key="2">
    <citation type="submission" date="2008-10" db="EMBL/GenBank/DDBJ databases">
        <title>Draft genome sequence of Anaerococcus hydrogenalis (DSM 7454).</title>
        <authorList>
            <person name="Sudarsanam P."/>
            <person name="Ley R."/>
            <person name="Guruge J."/>
            <person name="Turnbaugh P.J."/>
            <person name="Mahowald M."/>
            <person name="Liep D."/>
            <person name="Gordon J."/>
        </authorList>
    </citation>
    <scope>NUCLEOTIDE SEQUENCE [LARGE SCALE GENOMIC DNA]</scope>
    <source>
        <strain evidence="2 3">DSM 7454</strain>
    </source>
</reference>
<name>B6W7G0_9FIRM</name>
<evidence type="ECO:0000313" key="2">
    <source>
        <dbReference type="EMBL" id="EEB36703.1"/>
    </source>
</evidence>
<comment type="caution">
    <text evidence="2">The sequence shown here is derived from an EMBL/GenBank/DDBJ whole genome shotgun (WGS) entry which is preliminary data.</text>
</comment>
<accession>B6W7G0</accession>
<dbReference type="STRING" id="561177.ANHYDRO_00506"/>
<proteinExistence type="predicted"/>
<evidence type="ECO:0000256" key="1">
    <source>
        <dbReference type="SAM" id="Phobius"/>
    </source>
</evidence>
<reference evidence="2 3" key="1">
    <citation type="submission" date="2008-09" db="EMBL/GenBank/DDBJ databases">
        <authorList>
            <person name="Fulton L."/>
            <person name="Clifton S."/>
            <person name="Fulton B."/>
            <person name="Xu J."/>
            <person name="Minx P."/>
            <person name="Pepin K.H."/>
            <person name="Johnson M."/>
            <person name="Thiruvilangam P."/>
            <person name="Bhonagiri V."/>
            <person name="Nash W.E."/>
            <person name="Mardis E.R."/>
            <person name="Wilson R.K."/>
        </authorList>
    </citation>
    <scope>NUCLEOTIDE SEQUENCE [LARGE SCALE GENOMIC DNA]</scope>
    <source>
        <strain evidence="2 3">DSM 7454</strain>
    </source>
</reference>
<keyword evidence="1" id="KW-0812">Transmembrane</keyword>